<evidence type="ECO:0000313" key="3">
    <source>
        <dbReference type="Proteomes" id="UP001159363"/>
    </source>
</evidence>
<name>A0ABQ9GT33_9NEOP</name>
<proteinExistence type="predicted"/>
<gene>
    <name evidence="2" type="ORF">PR048_023052</name>
</gene>
<dbReference type="Proteomes" id="UP001159363">
    <property type="component" value="Chromosome 8"/>
</dbReference>
<comment type="caution">
    <text evidence="2">The sequence shown here is derived from an EMBL/GenBank/DDBJ whole genome shotgun (WGS) entry which is preliminary data.</text>
</comment>
<protein>
    <recommendedName>
        <fullName evidence="1">DUF7869 domain-containing protein</fullName>
    </recommendedName>
</protein>
<dbReference type="Pfam" id="PF25273">
    <property type="entry name" value="DUF7869"/>
    <property type="match status" value="1"/>
</dbReference>
<accession>A0ABQ9GT33</accession>
<reference evidence="2 3" key="1">
    <citation type="submission" date="2023-02" db="EMBL/GenBank/DDBJ databases">
        <title>LHISI_Scaffold_Assembly.</title>
        <authorList>
            <person name="Stuart O.P."/>
            <person name="Cleave R."/>
            <person name="Magrath M.J.L."/>
            <person name="Mikheyev A.S."/>
        </authorList>
    </citation>
    <scope>NUCLEOTIDE SEQUENCE [LARGE SCALE GENOMIC DNA]</scope>
    <source>
        <strain evidence="2">Daus_M_001</strain>
        <tissue evidence="2">Leg muscle</tissue>
    </source>
</reference>
<feature type="domain" description="DUF7869" evidence="1">
    <location>
        <begin position="8"/>
        <end position="72"/>
    </location>
</feature>
<evidence type="ECO:0000313" key="2">
    <source>
        <dbReference type="EMBL" id="KAJ8875159.1"/>
    </source>
</evidence>
<organism evidence="2 3">
    <name type="scientific">Dryococelus australis</name>
    <dbReference type="NCBI Taxonomy" id="614101"/>
    <lineage>
        <taxon>Eukaryota</taxon>
        <taxon>Metazoa</taxon>
        <taxon>Ecdysozoa</taxon>
        <taxon>Arthropoda</taxon>
        <taxon>Hexapoda</taxon>
        <taxon>Insecta</taxon>
        <taxon>Pterygota</taxon>
        <taxon>Neoptera</taxon>
        <taxon>Polyneoptera</taxon>
        <taxon>Phasmatodea</taxon>
        <taxon>Verophasmatodea</taxon>
        <taxon>Anareolatae</taxon>
        <taxon>Phasmatidae</taxon>
        <taxon>Eurycanthinae</taxon>
        <taxon>Dryococelus</taxon>
    </lineage>
</organism>
<keyword evidence="3" id="KW-1185">Reference proteome</keyword>
<dbReference type="InterPro" id="IPR057191">
    <property type="entry name" value="DUF7869"/>
</dbReference>
<sequence>MCQKKSLTLRLFTDACSGQNKDTNMMMFLLNYIHKSRTFKYVEYYFPIRGHSYMPPDGIFGRFEQELRKNDTILEPNEYHKVFATDATVNVLGTDWVISIFMDASKKALVKKNFPLKCVSNVFSSIQKSIKPILVLKIHIMVCQQLSSVQKVPALPEENHVSQKKRQDVDKLLKFVTLSEHPRMFYQNALSDNVEGYQDNNIVVYDEEEPFV</sequence>
<evidence type="ECO:0000259" key="1">
    <source>
        <dbReference type="Pfam" id="PF25273"/>
    </source>
</evidence>
<dbReference type="EMBL" id="JARBHB010000009">
    <property type="protein sequence ID" value="KAJ8875159.1"/>
    <property type="molecule type" value="Genomic_DNA"/>
</dbReference>